<dbReference type="PIRSF" id="PIRSF001213">
    <property type="entry name" value="Psome_endopept_beta"/>
    <property type="match status" value="1"/>
</dbReference>
<evidence type="ECO:0000256" key="5">
    <source>
        <dbReference type="PIRNR" id="PIRNR001213"/>
    </source>
</evidence>
<comment type="similarity">
    <text evidence="5">Belongs to the peptidase T1B family.</text>
</comment>
<keyword evidence="1 5" id="KW-0963">Cytoplasm</keyword>
<evidence type="ECO:0000313" key="6">
    <source>
        <dbReference type="EMBL" id="KAF3336593.1"/>
    </source>
</evidence>
<dbReference type="Pfam" id="PF00227">
    <property type="entry name" value="Proteasome"/>
    <property type="match status" value="1"/>
</dbReference>
<dbReference type="PROSITE" id="PS00854">
    <property type="entry name" value="PROTEASOME_BETA_1"/>
    <property type="match status" value="1"/>
</dbReference>
<comment type="subunit">
    <text evidence="4">The 26S proteasome consists of a 20S proteasome core and two 19S regulatory subunits. The 20S proteasome core is composed of 28 subunits that are arranged in four stacked rings, resulting in a barrel-shaped structure. The two end rings are each formed by seven alpha subunits, and the two central rings are each formed by seven beta subunits. The catalytic chamber with the active sites is on the inside of the barrel.</text>
</comment>
<proteinExistence type="inferred from homology"/>
<dbReference type="InterPro" id="IPR016295">
    <property type="entry name" value="Proteasome_beta4"/>
</dbReference>
<accession>A0A833RJB6</accession>
<dbReference type="Proteomes" id="UP000623129">
    <property type="component" value="Unassembled WGS sequence"/>
</dbReference>
<reference evidence="6" key="1">
    <citation type="submission" date="2020-01" db="EMBL/GenBank/DDBJ databases">
        <title>Genome sequence of Kobresia littledalei, the first chromosome-level genome in the family Cyperaceae.</title>
        <authorList>
            <person name="Qu G."/>
        </authorList>
    </citation>
    <scope>NUCLEOTIDE SEQUENCE</scope>
    <source>
        <strain evidence="6">C.B.Clarke</strain>
        <tissue evidence="6">Leaf</tissue>
    </source>
</reference>
<keyword evidence="3 5" id="KW-0539">Nucleus</keyword>
<dbReference type="CDD" id="cd03760">
    <property type="entry name" value="proteasome_beta_type_4"/>
    <property type="match status" value="1"/>
</dbReference>
<dbReference type="InterPro" id="IPR027850">
    <property type="entry name" value="DUF4504"/>
</dbReference>
<evidence type="ECO:0000256" key="1">
    <source>
        <dbReference type="ARBA" id="ARBA00022490"/>
    </source>
</evidence>
<dbReference type="SUPFAM" id="SSF56235">
    <property type="entry name" value="N-terminal nucleophile aminohydrolases (Ntn hydrolases)"/>
    <property type="match status" value="1"/>
</dbReference>
<keyword evidence="7" id="KW-1185">Reference proteome</keyword>
<dbReference type="InterPro" id="IPR023333">
    <property type="entry name" value="Proteasome_suB-type"/>
</dbReference>
<dbReference type="EMBL" id="SWLB01000007">
    <property type="protein sequence ID" value="KAF3336593.1"/>
    <property type="molecule type" value="Genomic_DNA"/>
</dbReference>
<evidence type="ECO:0000256" key="4">
    <source>
        <dbReference type="ARBA" id="ARBA00026071"/>
    </source>
</evidence>
<dbReference type="PANTHER" id="PTHR32194:SF6">
    <property type="entry name" value="PROTEASOME SUBUNIT BETA"/>
    <property type="match status" value="1"/>
</dbReference>
<dbReference type="PROSITE" id="PS51476">
    <property type="entry name" value="PROTEASOME_BETA_2"/>
    <property type="match status" value="1"/>
</dbReference>
<gene>
    <name evidence="6" type="ORF">FCM35_KLT19179</name>
</gene>
<name>A0A833RJB6_9POAL</name>
<dbReference type="GO" id="GO:0051603">
    <property type="term" value="P:proteolysis involved in protein catabolic process"/>
    <property type="evidence" value="ECO:0007669"/>
    <property type="project" value="InterPro"/>
</dbReference>
<dbReference type="InterPro" id="IPR029055">
    <property type="entry name" value="Ntn_hydrolases_N"/>
</dbReference>
<evidence type="ECO:0000256" key="2">
    <source>
        <dbReference type="ARBA" id="ARBA00022942"/>
    </source>
</evidence>
<evidence type="ECO:0000256" key="3">
    <source>
        <dbReference type="ARBA" id="ARBA00023242"/>
    </source>
</evidence>
<dbReference type="Pfam" id="PF14953">
    <property type="entry name" value="DUF4504"/>
    <property type="match status" value="1"/>
</dbReference>
<dbReference type="PANTHER" id="PTHR32194">
    <property type="entry name" value="METALLOPROTEASE TLDD"/>
    <property type="match status" value="1"/>
</dbReference>
<comment type="subcellular location">
    <subcellularLocation>
        <location evidence="5">Cytoplasm</location>
    </subcellularLocation>
    <subcellularLocation>
        <location evidence="5">Nucleus</location>
    </subcellularLocation>
</comment>
<comment type="caution">
    <text evidence="6">The sequence shown here is derived from an EMBL/GenBank/DDBJ whole genome shotgun (WGS) entry which is preliminary data.</text>
</comment>
<dbReference type="Gene3D" id="3.60.20.10">
    <property type="entry name" value="Glutamine Phosphoribosylpyrophosphate, subunit 1, domain 1"/>
    <property type="match status" value="1"/>
</dbReference>
<dbReference type="AlphaFoldDB" id="A0A833RJB6"/>
<dbReference type="GO" id="GO:0019774">
    <property type="term" value="C:proteasome core complex, beta-subunit complex"/>
    <property type="evidence" value="ECO:0007669"/>
    <property type="project" value="UniProtKB-UniRule"/>
</dbReference>
<dbReference type="OrthoDB" id="10248542at2759"/>
<sequence>MQNVEISIPTLNGWLLGYPVTYLFSNEKLKKATGVVSMQSLHIYKIYVTRYPYVTGTSVIAMKYKDGVIMASDTAGSYGSTLRYKSVERIKTVGDHTIIGASGEISDFQEIMRYLDELILYDKMWDDGNSLGPKEVHNYLNRIMYNRRNKFNPLYNSLVLGGVKNGQKYLGTVNMIGTHYEDDHLATGFGNHLARPILRSEWREDLTFEEAVKLIEKCLLVLLYRDRSSINKFQIAKITAEGTTIHPPYSLRTYWGFSHFQNPSKGAAGTW</sequence>
<dbReference type="GO" id="GO:0005634">
    <property type="term" value="C:nucleus"/>
    <property type="evidence" value="ECO:0007669"/>
    <property type="project" value="UniProtKB-SubCell"/>
</dbReference>
<protein>
    <recommendedName>
        <fullName evidence="5">Proteasome subunit beta</fullName>
    </recommendedName>
</protein>
<keyword evidence="2 5" id="KW-0647">Proteasome</keyword>
<dbReference type="InterPro" id="IPR016050">
    <property type="entry name" value="Proteasome_bsu_CS"/>
</dbReference>
<comment type="function">
    <text evidence="5">Non-catalytic component of the proteasome.</text>
</comment>
<dbReference type="GO" id="GO:0005737">
    <property type="term" value="C:cytoplasm"/>
    <property type="evidence" value="ECO:0007669"/>
    <property type="project" value="UniProtKB-SubCell"/>
</dbReference>
<organism evidence="6 7">
    <name type="scientific">Carex littledalei</name>
    <dbReference type="NCBI Taxonomy" id="544730"/>
    <lineage>
        <taxon>Eukaryota</taxon>
        <taxon>Viridiplantae</taxon>
        <taxon>Streptophyta</taxon>
        <taxon>Embryophyta</taxon>
        <taxon>Tracheophyta</taxon>
        <taxon>Spermatophyta</taxon>
        <taxon>Magnoliopsida</taxon>
        <taxon>Liliopsida</taxon>
        <taxon>Poales</taxon>
        <taxon>Cyperaceae</taxon>
        <taxon>Cyperoideae</taxon>
        <taxon>Cariceae</taxon>
        <taxon>Carex</taxon>
        <taxon>Carex subgen. Euthyceras</taxon>
    </lineage>
</organism>
<dbReference type="InterPro" id="IPR001353">
    <property type="entry name" value="Proteasome_sua/b"/>
</dbReference>
<evidence type="ECO:0000313" key="7">
    <source>
        <dbReference type="Proteomes" id="UP000623129"/>
    </source>
</evidence>
<dbReference type="FunFam" id="3.60.20.10:FF:000014">
    <property type="entry name" value="Proteasome subunit beta type-7"/>
    <property type="match status" value="1"/>
</dbReference>